<proteinExistence type="predicted"/>
<evidence type="ECO:0000256" key="4">
    <source>
        <dbReference type="ARBA" id="ARBA00022516"/>
    </source>
</evidence>
<dbReference type="InterPro" id="IPR033177">
    <property type="entry name" value="PSD-B"/>
</dbReference>
<dbReference type="InterPro" id="IPR003817">
    <property type="entry name" value="PS_Dcarbxylase"/>
</dbReference>
<comment type="cofactor">
    <cofactor evidence="1">
        <name>pyruvate</name>
        <dbReference type="ChEBI" id="CHEBI:15361"/>
    </cofactor>
</comment>
<protein>
    <recommendedName>
        <fullName evidence="3">phosphatidylserine decarboxylase</fullName>
        <ecNumber evidence="3">4.1.1.65</ecNumber>
    </recommendedName>
</protein>
<name>A0A1J5SG45_9ZZZZ</name>
<evidence type="ECO:0000256" key="7">
    <source>
        <dbReference type="ARBA" id="ARBA00023209"/>
    </source>
</evidence>
<dbReference type="EMBL" id="MLJW01000037">
    <property type="protein sequence ID" value="OIR07417.1"/>
    <property type="molecule type" value="Genomic_DNA"/>
</dbReference>
<evidence type="ECO:0000256" key="2">
    <source>
        <dbReference type="ARBA" id="ARBA00005189"/>
    </source>
</evidence>
<sequence>MPSEPVRYIVRSTRAVETEKVLGEGWMRWLYETAPGRLALNVAVKRALLSTYFGWRMSWRYSAQRVLPFIVEHNLDVDEFAKSPYHFKTFNEFFYRALKPEARPIAPGDDVAVLPADGRHLVFQDLDAAAGFYVKGEKFRLSSLFAEDKVPESQRELTLRYRGGTMLISRLAPVDYHRFHFPVPGVATDARLIDGVLYSVSPIALRRNIRYLVSNKRMLTTVESPRFGRVMMVEIGATMVGSIRQNYAPNRPIAKGEEKGYFKFGGSCVITLFEPGRIRVDDDLLRASSEQMETYAKMGERLGVAVS</sequence>
<evidence type="ECO:0000256" key="1">
    <source>
        <dbReference type="ARBA" id="ARBA00001928"/>
    </source>
</evidence>
<keyword evidence="9" id="KW-1208">Phospholipid metabolism</keyword>
<comment type="pathway">
    <text evidence="11">Phospholipid metabolism; phosphatidylethanolamine biosynthesis.</text>
</comment>
<keyword evidence="5" id="KW-0210">Decarboxylase</keyword>
<dbReference type="GO" id="GO:0004609">
    <property type="term" value="F:phosphatidylserine decarboxylase activity"/>
    <property type="evidence" value="ECO:0007669"/>
    <property type="project" value="UniProtKB-EC"/>
</dbReference>
<dbReference type="EC" id="4.1.1.65" evidence="3"/>
<evidence type="ECO:0000256" key="10">
    <source>
        <dbReference type="ARBA" id="ARBA00023317"/>
    </source>
</evidence>
<evidence type="ECO:0000256" key="3">
    <source>
        <dbReference type="ARBA" id="ARBA00012243"/>
    </source>
</evidence>
<keyword evidence="8 12" id="KW-0456">Lyase</keyword>
<organism evidence="12">
    <name type="scientific">mine drainage metagenome</name>
    <dbReference type="NCBI Taxonomy" id="410659"/>
    <lineage>
        <taxon>unclassified sequences</taxon>
        <taxon>metagenomes</taxon>
        <taxon>ecological metagenomes</taxon>
    </lineage>
</organism>
<dbReference type="PANTHER" id="PTHR10067:SF17">
    <property type="entry name" value="PHOSPHATIDYLSERINE DECARBOXYLASE PROENZYME 2"/>
    <property type="match status" value="1"/>
</dbReference>
<evidence type="ECO:0000313" key="12">
    <source>
        <dbReference type="EMBL" id="OIR07417.1"/>
    </source>
</evidence>
<dbReference type="NCBIfam" id="TIGR00163">
    <property type="entry name" value="PS_decarb"/>
    <property type="match status" value="1"/>
</dbReference>
<accession>A0A1J5SG45</accession>
<dbReference type="PANTHER" id="PTHR10067">
    <property type="entry name" value="PHOSPHATIDYLSERINE DECARBOXYLASE"/>
    <property type="match status" value="1"/>
</dbReference>
<dbReference type="GO" id="GO:0006646">
    <property type="term" value="P:phosphatidylethanolamine biosynthetic process"/>
    <property type="evidence" value="ECO:0007669"/>
    <property type="project" value="UniProtKB-UniPathway"/>
</dbReference>
<keyword evidence="6" id="KW-0443">Lipid metabolism</keyword>
<evidence type="ECO:0000256" key="8">
    <source>
        <dbReference type="ARBA" id="ARBA00023239"/>
    </source>
</evidence>
<gene>
    <name evidence="12" type="primary">psd_2</name>
    <name evidence="12" type="ORF">GALL_103750</name>
</gene>
<comment type="caution">
    <text evidence="12">The sequence shown here is derived from an EMBL/GenBank/DDBJ whole genome shotgun (WGS) entry which is preliminary data.</text>
</comment>
<evidence type="ECO:0000256" key="6">
    <source>
        <dbReference type="ARBA" id="ARBA00023098"/>
    </source>
</evidence>
<keyword evidence="7" id="KW-0594">Phospholipid biosynthesis</keyword>
<keyword evidence="10" id="KW-0670">Pyruvate</keyword>
<dbReference type="UniPathway" id="UPA00558"/>
<reference evidence="12" key="1">
    <citation type="submission" date="2016-10" db="EMBL/GenBank/DDBJ databases">
        <title>Sequence of Gallionella enrichment culture.</title>
        <authorList>
            <person name="Poehlein A."/>
            <person name="Muehling M."/>
            <person name="Daniel R."/>
        </authorList>
    </citation>
    <scope>NUCLEOTIDE SEQUENCE</scope>
</reference>
<dbReference type="AlphaFoldDB" id="A0A1J5SG45"/>
<evidence type="ECO:0000256" key="5">
    <source>
        <dbReference type="ARBA" id="ARBA00022793"/>
    </source>
</evidence>
<evidence type="ECO:0000256" key="9">
    <source>
        <dbReference type="ARBA" id="ARBA00023264"/>
    </source>
</evidence>
<dbReference type="Pfam" id="PF02666">
    <property type="entry name" value="PS_Dcarbxylase"/>
    <property type="match status" value="1"/>
</dbReference>
<evidence type="ECO:0000256" key="11">
    <source>
        <dbReference type="ARBA" id="ARBA00024326"/>
    </source>
</evidence>
<comment type="pathway">
    <text evidence="2">Lipid metabolism.</text>
</comment>
<keyword evidence="4" id="KW-0444">Lipid biosynthesis</keyword>